<evidence type="ECO:0000313" key="1">
    <source>
        <dbReference type="EMBL" id="VDO40116.1"/>
    </source>
</evidence>
<evidence type="ECO:0000313" key="3">
    <source>
        <dbReference type="WBParaSite" id="HPLM_0001042901-mRNA-1"/>
    </source>
</evidence>
<reference evidence="1 2" key="2">
    <citation type="submission" date="2018-11" db="EMBL/GenBank/DDBJ databases">
        <authorList>
            <consortium name="Pathogen Informatics"/>
        </authorList>
    </citation>
    <scope>NUCLEOTIDE SEQUENCE [LARGE SCALE GENOMIC DNA]</scope>
    <source>
        <strain evidence="1 2">MHpl1</strain>
    </source>
</reference>
<proteinExistence type="predicted"/>
<dbReference type="AlphaFoldDB" id="A0A0N4WHP8"/>
<sequence length="196" mass="23022">MVDDEHLSKLIEERKDDGGSVSVVVQYSSKRTTHTKKFESQRRRIESMEYALQRFPYRKLVAYSDGVEPQRPCVFCKAQSAHFSDSCPIVQDARTRNQIIDGGKLCPFCLEQCADRCGLKKKECWYCVRVYNTPFEDLIPSERHHKALCPVPEAKEQMHIWLEYALHEWQGMERGNRWGGRECRGWPTPRSTTEWY</sequence>
<gene>
    <name evidence="1" type="ORF">HPLM_LOCUS10421</name>
</gene>
<accession>A0A0N4WHP8</accession>
<name>A0A0N4WHP8_HAEPC</name>
<reference evidence="3" key="1">
    <citation type="submission" date="2017-02" db="UniProtKB">
        <authorList>
            <consortium name="WormBaseParasite"/>
        </authorList>
    </citation>
    <scope>IDENTIFICATION</scope>
</reference>
<keyword evidence="2" id="KW-1185">Reference proteome</keyword>
<dbReference type="WBParaSite" id="HPLM_0001042901-mRNA-1">
    <property type="protein sequence ID" value="HPLM_0001042901-mRNA-1"/>
    <property type="gene ID" value="HPLM_0001042901"/>
</dbReference>
<evidence type="ECO:0000313" key="2">
    <source>
        <dbReference type="Proteomes" id="UP000268014"/>
    </source>
</evidence>
<dbReference type="EMBL" id="UZAF01017292">
    <property type="protein sequence ID" value="VDO40116.1"/>
    <property type="molecule type" value="Genomic_DNA"/>
</dbReference>
<protein>
    <submittedName>
        <fullName evidence="3">CCHC-type domain-containing protein</fullName>
    </submittedName>
</protein>
<dbReference type="Proteomes" id="UP000268014">
    <property type="component" value="Unassembled WGS sequence"/>
</dbReference>
<organism evidence="3">
    <name type="scientific">Haemonchus placei</name>
    <name type="common">Barber's pole worm</name>
    <dbReference type="NCBI Taxonomy" id="6290"/>
    <lineage>
        <taxon>Eukaryota</taxon>
        <taxon>Metazoa</taxon>
        <taxon>Ecdysozoa</taxon>
        <taxon>Nematoda</taxon>
        <taxon>Chromadorea</taxon>
        <taxon>Rhabditida</taxon>
        <taxon>Rhabditina</taxon>
        <taxon>Rhabditomorpha</taxon>
        <taxon>Strongyloidea</taxon>
        <taxon>Trichostrongylidae</taxon>
        <taxon>Haemonchus</taxon>
    </lineage>
</organism>